<evidence type="ECO:0000313" key="1">
    <source>
        <dbReference type="EMBL" id="KAF7394517.1"/>
    </source>
</evidence>
<organism evidence="1 2">
    <name type="scientific">Vespula vulgaris</name>
    <name type="common">Yellow jacket</name>
    <name type="synonym">Wasp</name>
    <dbReference type="NCBI Taxonomy" id="7454"/>
    <lineage>
        <taxon>Eukaryota</taxon>
        <taxon>Metazoa</taxon>
        <taxon>Ecdysozoa</taxon>
        <taxon>Arthropoda</taxon>
        <taxon>Hexapoda</taxon>
        <taxon>Insecta</taxon>
        <taxon>Pterygota</taxon>
        <taxon>Neoptera</taxon>
        <taxon>Endopterygota</taxon>
        <taxon>Hymenoptera</taxon>
        <taxon>Apocrita</taxon>
        <taxon>Aculeata</taxon>
        <taxon>Vespoidea</taxon>
        <taxon>Vespidae</taxon>
        <taxon>Vespinae</taxon>
        <taxon>Vespula</taxon>
    </lineage>
</organism>
<name>A0A834N327_VESVU</name>
<sequence length="152" mass="17311">MDRTLARRWPIQFIARKDSHGNFHAEFLQLSDRDRHWTMDVFPFRTSHSTVSSIVPKTLPFFSSETPVTWGFVTSSFRQPMRTIAKCRRICGASGLFQSKSRARNALKGDIVEDAETKRSLRSCETIACFEPETNIKDMVQLAEYACGGTSL</sequence>
<evidence type="ECO:0000313" key="2">
    <source>
        <dbReference type="Proteomes" id="UP000614350"/>
    </source>
</evidence>
<dbReference type="Proteomes" id="UP000614350">
    <property type="component" value="Unassembled WGS sequence"/>
</dbReference>
<accession>A0A834N327</accession>
<dbReference type="EMBL" id="JACSEA010000008">
    <property type="protein sequence ID" value="KAF7394517.1"/>
    <property type="molecule type" value="Genomic_DNA"/>
</dbReference>
<comment type="caution">
    <text evidence="1">The sequence shown here is derived from an EMBL/GenBank/DDBJ whole genome shotgun (WGS) entry which is preliminary data.</text>
</comment>
<keyword evidence="2" id="KW-1185">Reference proteome</keyword>
<reference evidence="1" key="1">
    <citation type="journal article" date="2020" name="G3 (Bethesda)">
        <title>High-Quality Assemblies for Three Invasive Social Wasps from the &lt;i&gt;Vespula&lt;/i&gt; Genus.</title>
        <authorList>
            <person name="Harrop T.W.R."/>
            <person name="Guhlin J."/>
            <person name="McLaughlin G.M."/>
            <person name="Permina E."/>
            <person name="Stockwell P."/>
            <person name="Gilligan J."/>
            <person name="Le Lec M.F."/>
            <person name="Gruber M.A.M."/>
            <person name="Quinn O."/>
            <person name="Lovegrove M."/>
            <person name="Duncan E.J."/>
            <person name="Remnant E.J."/>
            <person name="Van Eeckhoven J."/>
            <person name="Graham B."/>
            <person name="Knapp R.A."/>
            <person name="Langford K.W."/>
            <person name="Kronenberg Z."/>
            <person name="Press M.O."/>
            <person name="Eacker S.M."/>
            <person name="Wilson-Rankin E.E."/>
            <person name="Purcell J."/>
            <person name="Lester P.J."/>
            <person name="Dearden P.K."/>
        </authorList>
    </citation>
    <scope>NUCLEOTIDE SEQUENCE</scope>
    <source>
        <strain evidence="1">Marl-1</strain>
    </source>
</reference>
<protein>
    <submittedName>
        <fullName evidence="1">Uncharacterized protein</fullName>
    </submittedName>
</protein>
<proteinExistence type="predicted"/>
<dbReference type="AlphaFoldDB" id="A0A834N327"/>
<gene>
    <name evidence="1" type="ORF">HZH66_007691</name>
</gene>